<accession>A0A656HKZ7</accession>
<evidence type="ECO:0000313" key="1">
    <source>
        <dbReference type="EMBL" id="EIJ36963.1"/>
    </source>
</evidence>
<protein>
    <submittedName>
        <fullName evidence="1">Uncharacterized protein</fullName>
    </submittedName>
</protein>
<keyword evidence="2" id="KW-1185">Reference proteome</keyword>
<dbReference type="EMBL" id="JH651384">
    <property type="protein sequence ID" value="EIJ36963.1"/>
    <property type="molecule type" value="Genomic_DNA"/>
</dbReference>
<dbReference type="RefSeq" id="WP_002710825.1">
    <property type="nucleotide sequence ID" value="NZ_JH651384.1"/>
</dbReference>
<sequence>MAVPAHQRGAPSSLLSGFDVGTLLLSISELDETWDGTNEPGTAVTRVSTRHTHSSLSGFNAGVLLLSISELDETWDGKDEPGTAVTRVSTRRTHSLFAGFDVGTLVLSIANPISFELARMNHAQPFPLIRAATETNLFGF</sequence>
<proteinExistence type="predicted"/>
<evidence type="ECO:0000313" key="2">
    <source>
        <dbReference type="Proteomes" id="UP000005317"/>
    </source>
</evidence>
<dbReference type="AlphaFoldDB" id="A0A656HKZ7"/>
<reference evidence="2" key="1">
    <citation type="journal article" date="2011" name="Stand. Genomic Sci.">
        <title>Genome sequence of the filamentous, gliding Thiothrix nivea neotype strain (JP2(T)).</title>
        <authorList>
            <person name="Lapidus A."/>
            <person name="Nolan M."/>
            <person name="Lucas S."/>
            <person name="Glavina Del Rio T."/>
            <person name="Tice H."/>
            <person name="Cheng J.F."/>
            <person name="Tapia R."/>
            <person name="Han C."/>
            <person name="Goodwin L."/>
            <person name="Pitluck S."/>
            <person name="Liolios K."/>
            <person name="Pagani I."/>
            <person name="Ivanova N."/>
            <person name="Huntemann M."/>
            <person name="Mavromatis K."/>
            <person name="Mikhailova N."/>
            <person name="Pati A."/>
            <person name="Chen A."/>
            <person name="Palaniappan K."/>
            <person name="Land M."/>
            <person name="Brambilla E.M."/>
            <person name="Rohde M."/>
            <person name="Abt B."/>
            <person name="Verbarg S."/>
            <person name="Goker M."/>
            <person name="Bristow J."/>
            <person name="Eisen J.A."/>
            <person name="Markowitz V."/>
            <person name="Hugenholtz P."/>
            <person name="Kyrpides N.C."/>
            <person name="Klenk H.P."/>
            <person name="Woyke T."/>
        </authorList>
    </citation>
    <scope>NUCLEOTIDE SEQUENCE [LARGE SCALE GENOMIC DNA]</scope>
    <source>
        <strain evidence="2">ATCC 35100 / DSM 5205 / JP2</strain>
    </source>
</reference>
<name>A0A656HKZ7_THINJ</name>
<gene>
    <name evidence="1" type="ORF">Thini_4489</name>
</gene>
<organism evidence="1 2">
    <name type="scientific">Thiothrix nivea (strain ATCC 35100 / DSM 5205 / JP2)</name>
    <dbReference type="NCBI Taxonomy" id="870187"/>
    <lineage>
        <taxon>Bacteria</taxon>
        <taxon>Pseudomonadati</taxon>
        <taxon>Pseudomonadota</taxon>
        <taxon>Gammaproteobacteria</taxon>
        <taxon>Thiotrichales</taxon>
        <taxon>Thiotrichaceae</taxon>
        <taxon>Thiothrix</taxon>
    </lineage>
</organism>
<dbReference type="Proteomes" id="UP000005317">
    <property type="component" value="Unassembled WGS sequence"/>
</dbReference>